<evidence type="ECO:0000256" key="9">
    <source>
        <dbReference type="ARBA" id="ARBA00022842"/>
    </source>
</evidence>
<dbReference type="GO" id="GO:0016301">
    <property type="term" value="F:kinase activity"/>
    <property type="evidence" value="ECO:0007669"/>
    <property type="project" value="UniProtKB-KW"/>
</dbReference>
<evidence type="ECO:0000256" key="1">
    <source>
        <dbReference type="ARBA" id="ARBA00001946"/>
    </source>
</evidence>
<evidence type="ECO:0000256" key="12">
    <source>
        <dbReference type="ARBA" id="ARBA00023264"/>
    </source>
</evidence>
<dbReference type="InterPro" id="IPR016064">
    <property type="entry name" value="NAD/diacylglycerol_kinase_sf"/>
</dbReference>
<dbReference type="PROSITE" id="PS50146">
    <property type="entry name" value="DAGK"/>
    <property type="match status" value="1"/>
</dbReference>
<evidence type="ECO:0000256" key="8">
    <source>
        <dbReference type="ARBA" id="ARBA00022840"/>
    </source>
</evidence>
<keyword evidence="4" id="KW-0808">Transferase</keyword>
<dbReference type="InterPro" id="IPR017438">
    <property type="entry name" value="ATP-NAD_kinase_N"/>
</dbReference>
<gene>
    <name evidence="14" type="ORF">JOC73_002147</name>
</gene>
<protein>
    <submittedName>
        <fullName evidence="14">YegS/Rv2252/BmrU family lipid kinase</fullName>
    </submittedName>
</protein>
<reference evidence="14 15" key="1">
    <citation type="submission" date="2021-01" db="EMBL/GenBank/DDBJ databases">
        <title>Genomic Encyclopedia of Type Strains, Phase IV (KMG-IV): sequencing the most valuable type-strain genomes for metagenomic binning, comparative biology and taxonomic classification.</title>
        <authorList>
            <person name="Goeker M."/>
        </authorList>
    </citation>
    <scope>NUCLEOTIDE SEQUENCE [LARGE SCALE GENOMIC DNA]</scope>
    <source>
        <strain evidence="14 15">DSM 25890</strain>
    </source>
</reference>
<dbReference type="PANTHER" id="PTHR12358:SF106">
    <property type="entry name" value="LIPID KINASE YEGS"/>
    <property type="match status" value="1"/>
</dbReference>
<dbReference type="NCBIfam" id="TIGR00147">
    <property type="entry name" value="YegS/Rv2252/BmrU family lipid kinase"/>
    <property type="match status" value="1"/>
</dbReference>
<evidence type="ECO:0000256" key="3">
    <source>
        <dbReference type="ARBA" id="ARBA00022516"/>
    </source>
</evidence>
<keyword evidence="7 14" id="KW-0418">Kinase</keyword>
<organism evidence="14 15">
    <name type="scientific">Alkaliphilus hydrothermalis</name>
    <dbReference type="NCBI Taxonomy" id="1482730"/>
    <lineage>
        <taxon>Bacteria</taxon>
        <taxon>Bacillati</taxon>
        <taxon>Bacillota</taxon>
        <taxon>Clostridia</taxon>
        <taxon>Peptostreptococcales</taxon>
        <taxon>Natronincolaceae</taxon>
        <taxon>Alkaliphilus</taxon>
    </lineage>
</organism>
<name>A0ABS2NRJ7_9FIRM</name>
<dbReference type="PANTHER" id="PTHR12358">
    <property type="entry name" value="SPHINGOSINE KINASE"/>
    <property type="match status" value="1"/>
</dbReference>
<comment type="similarity">
    <text evidence="2">Belongs to the diacylglycerol/lipid kinase family.</text>
</comment>
<dbReference type="Gene3D" id="3.40.50.10330">
    <property type="entry name" value="Probable inorganic polyphosphate/atp-NAD kinase, domain 1"/>
    <property type="match status" value="1"/>
</dbReference>
<keyword evidence="9" id="KW-0460">Magnesium</keyword>
<keyword evidence="15" id="KW-1185">Reference proteome</keyword>
<dbReference type="RefSeq" id="WP_204402947.1">
    <property type="nucleotide sequence ID" value="NZ_JAFBEE010000014.1"/>
</dbReference>
<dbReference type="EMBL" id="JAFBEE010000014">
    <property type="protein sequence ID" value="MBM7615577.1"/>
    <property type="molecule type" value="Genomic_DNA"/>
</dbReference>
<feature type="domain" description="DAGKc" evidence="13">
    <location>
        <begin position="1"/>
        <end position="131"/>
    </location>
</feature>
<keyword evidence="6" id="KW-0547">Nucleotide-binding</keyword>
<dbReference type="Pfam" id="PF19279">
    <property type="entry name" value="YegS_C"/>
    <property type="match status" value="1"/>
</dbReference>
<evidence type="ECO:0000256" key="5">
    <source>
        <dbReference type="ARBA" id="ARBA00022723"/>
    </source>
</evidence>
<keyword evidence="3" id="KW-0444">Lipid biosynthesis</keyword>
<evidence type="ECO:0000256" key="7">
    <source>
        <dbReference type="ARBA" id="ARBA00022777"/>
    </source>
</evidence>
<comment type="caution">
    <text evidence="14">The sequence shown here is derived from an EMBL/GenBank/DDBJ whole genome shotgun (WGS) entry which is preliminary data.</text>
</comment>
<keyword evidence="10" id="KW-0443">Lipid metabolism</keyword>
<evidence type="ECO:0000256" key="11">
    <source>
        <dbReference type="ARBA" id="ARBA00023209"/>
    </source>
</evidence>
<evidence type="ECO:0000256" key="10">
    <source>
        <dbReference type="ARBA" id="ARBA00023098"/>
    </source>
</evidence>
<evidence type="ECO:0000313" key="14">
    <source>
        <dbReference type="EMBL" id="MBM7615577.1"/>
    </source>
</evidence>
<dbReference type="InterPro" id="IPR001206">
    <property type="entry name" value="Diacylglycerol_kinase_cat_dom"/>
</dbReference>
<keyword evidence="11" id="KW-0594">Phospholipid biosynthesis</keyword>
<evidence type="ECO:0000313" key="15">
    <source>
        <dbReference type="Proteomes" id="UP001314796"/>
    </source>
</evidence>
<evidence type="ECO:0000256" key="4">
    <source>
        <dbReference type="ARBA" id="ARBA00022679"/>
    </source>
</evidence>
<evidence type="ECO:0000256" key="6">
    <source>
        <dbReference type="ARBA" id="ARBA00022741"/>
    </source>
</evidence>
<evidence type="ECO:0000256" key="2">
    <source>
        <dbReference type="ARBA" id="ARBA00005983"/>
    </source>
</evidence>
<evidence type="ECO:0000259" key="13">
    <source>
        <dbReference type="PROSITE" id="PS50146"/>
    </source>
</evidence>
<dbReference type="InterPro" id="IPR045540">
    <property type="entry name" value="YegS/DAGK_C"/>
</dbReference>
<dbReference type="Gene3D" id="2.60.200.40">
    <property type="match status" value="1"/>
</dbReference>
<dbReference type="InterPro" id="IPR005218">
    <property type="entry name" value="Diacylglycerol/lipid_kinase"/>
</dbReference>
<comment type="cofactor">
    <cofactor evidence="1">
        <name>Mg(2+)</name>
        <dbReference type="ChEBI" id="CHEBI:18420"/>
    </cofactor>
</comment>
<keyword evidence="12" id="KW-1208">Phospholipid metabolism</keyword>
<proteinExistence type="inferred from homology"/>
<keyword evidence="8" id="KW-0067">ATP-binding</keyword>
<dbReference type="Pfam" id="PF00781">
    <property type="entry name" value="DAGK_cat"/>
    <property type="match status" value="1"/>
</dbReference>
<dbReference type="SMART" id="SM00046">
    <property type="entry name" value="DAGKc"/>
    <property type="match status" value="1"/>
</dbReference>
<sequence>MKKLSYLFIVNPVAGNYKANKVMDVLKIQLEGSNIDYKVAYTTHKGGAADLLNKMNFNPYDVIVAVGGDGTVNEVINSMVGTDKIIGIIPSGTGNDLAKSLNIPPNPVEALDMIINGEVVSIDVGRADDRYFTNVASIGLDAEIAYHANKMKKKLSGTKAYILSLIKVLCTFKSFPIELEHEGEIIKKEVMLVAVCNGKFYGGGMKIAPEASLSDGKLDVCLIEKMPKFKLLFLFPTVYKGTHNRYKEVQFYRTDKFIIRPKSGLLNLDGEVFNQDEELKFSVLNSYIKVALRNQKVEMIENQIDHKKIKAPAS</sequence>
<dbReference type="InterPro" id="IPR050187">
    <property type="entry name" value="Lipid_Phosphate_FormReg"/>
</dbReference>
<keyword evidence="5" id="KW-0479">Metal-binding</keyword>
<accession>A0ABS2NRJ7</accession>
<dbReference type="Proteomes" id="UP001314796">
    <property type="component" value="Unassembled WGS sequence"/>
</dbReference>
<dbReference type="SUPFAM" id="SSF111331">
    <property type="entry name" value="NAD kinase/diacylglycerol kinase-like"/>
    <property type="match status" value="1"/>
</dbReference>